<dbReference type="NCBIfam" id="NF002049">
    <property type="entry name" value="PRK00881.1"/>
    <property type="match status" value="1"/>
</dbReference>
<evidence type="ECO:0000313" key="12">
    <source>
        <dbReference type="EMBL" id="SUB56577.1"/>
    </source>
</evidence>
<dbReference type="HAMAP" id="MF_00139">
    <property type="entry name" value="PurH"/>
    <property type="match status" value="1"/>
</dbReference>
<keyword evidence="6 10" id="KW-0378">Hydrolase</keyword>
<evidence type="ECO:0000256" key="6">
    <source>
        <dbReference type="ARBA" id="ARBA00022801"/>
    </source>
</evidence>
<dbReference type="PANTHER" id="PTHR11692">
    <property type="entry name" value="BIFUNCTIONAL PURINE BIOSYNTHESIS PROTEIN PURH"/>
    <property type="match status" value="1"/>
</dbReference>
<dbReference type="InterPro" id="IPR011607">
    <property type="entry name" value="MGS-like_dom"/>
</dbReference>
<protein>
    <recommendedName>
        <fullName evidence="10">Bifunctional purine biosynthesis protein PurH</fullName>
    </recommendedName>
    <domain>
        <recommendedName>
            <fullName evidence="10">Phosphoribosylaminoimidazolecarboxamide formyltransferase</fullName>
            <ecNumber evidence="10">2.1.2.3</ecNumber>
        </recommendedName>
        <alternativeName>
            <fullName evidence="10">AICAR transformylase</fullName>
        </alternativeName>
    </domain>
    <domain>
        <recommendedName>
            <fullName evidence="10">IMP cyclohydrolase</fullName>
            <ecNumber evidence="10">3.5.4.10</ecNumber>
        </recommendedName>
        <alternativeName>
            <fullName evidence="10">ATIC</fullName>
        </alternativeName>
        <alternativeName>
            <fullName evidence="10">IMP synthase</fullName>
        </alternativeName>
        <alternativeName>
            <fullName evidence="10">Inosinicase</fullName>
        </alternativeName>
    </domain>
</protein>
<dbReference type="GO" id="GO:0004643">
    <property type="term" value="F:phosphoribosylaminoimidazolecarboxamide formyltransferase activity"/>
    <property type="evidence" value="ECO:0007669"/>
    <property type="project" value="UniProtKB-UniRule"/>
</dbReference>
<dbReference type="EC" id="3.5.4.10" evidence="10"/>
<evidence type="ECO:0000256" key="4">
    <source>
        <dbReference type="ARBA" id="ARBA00022679"/>
    </source>
</evidence>
<proteinExistence type="inferred from homology"/>
<dbReference type="Pfam" id="PF02142">
    <property type="entry name" value="MGS"/>
    <property type="match status" value="1"/>
</dbReference>
<sequence>MRALISVYDKENIVEFARELVALDWEIISTGGTFKTLKENNIPVKEVEEVTGQREILSGRVKTLHPKIHGGILFRRDNKDDKKTIEEEQIKPIDMIVNNLYPFENCLREGKDHETLIENIDIGGPSMIRAAAKNYKDVLIVTEPSDYKSIIEALKENKIDMTFRETLARKAFSLTAHYDSVICNYFQEKAEEKFPKYINKSYTFSNKLRYGENSHQEAAYYQGKIYAPYKKLHGKEISYNNLYDMFAAVKAAREFDDITVVAVKHTNPCGIGSGKSVKEAFIKARDCDDESIFGGIIAINHIVDKEAAELLHEIFLEIVVAQGFTSEALEILEKKKNIRLIELKDFNNFELDTSFKEVLNGIIVQDYDDILLDEDKLQIVSKNKPTEKEMEDLKFAFKCVKYTASNSIVIAKDGASLGIGQGQTKRSWAVEEAIERAGEKIKGAVCASDGFFFRDTMELLNKAGVRAIIQPGGSVKDKEVIEYADEHEMAIIFTGIRHFRH</sequence>
<keyword evidence="7 10" id="KW-0511">Multifunctional enzyme</keyword>
<dbReference type="SUPFAM" id="SSF53927">
    <property type="entry name" value="Cytidine deaminase-like"/>
    <property type="match status" value="1"/>
</dbReference>
<comment type="pathway">
    <text evidence="2 10">Purine metabolism; IMP biosynthesis via de novo pathway; 5-formamido-1-(5-phospho-D-ribosyl)imidazole-4-carboxamide from 5-amino-1-(5-phospho-D-ribosyl)imidazole-4-carboxamide (10-formyl THF route): step 1/1.</text>
</comment>
<dbReference type="InterPro" id="IPR036914">
    <property type="entry name" value="MGS-like_dom_sf"/>
</dbReference>
<gene>
    <name evidence="10 12" type="primary">purH</name>
    <name evidence="12" type="ORF">NCTC13149_00349</name>
</gene>
<evidence type="ECO:0000313" key="13">
    <source>
        <dbReference type="Proteomes" id="UP000255517"/>
    </source>
</evidence>
<dbReference type="UniPathway" id="UPA00074">
    <property type="reaction ID" value="UER00133"/>
</dbReference>
<keyword evidence="4 10" id="KW-0808">Transferase</keyword>
<evidence type="ECO:0000259" key="11">
    <source>
        <dbReference type="PROSITE" id="PS51855"/>
    </source>
</evidence>
<comment type="similarity">
    <text evidence="3 10">Belongs to the PurH family.</text>
</comment>
<dbReference type="GO" id="GO:0005829">
    <property type="term" value="C:cytosol"/>
    <property type="evidence" value="ECO:0007669"/>
    <property type="project" value="TreeGrafter"/>
</dbReference>
<dbReference type="OrthoDB" id="9802065at2"/>
<evidence type="ECO:0000256" key="5">
    <source>
        <dbReference type="ARBA" id="ARBA00022755"/>
    </source>
</evidence>
<dbReference type="EC" id="2.1.2.3" evidence="10"/>
<dbReference type="FunFam" id="3.40.140.20:FF:000001">
    <property type="entry name" value="Bifunctional purine biosynthesis protein PurH"/>
    <property type="match status" value="1"/>
</dbReference>
<name>A0A379C4N9_9FIRM</name>
<feature type="domain" description="MGS-like" evidence="11">
    <location>
        <begin position="1"/>
        <end position="142"/>
    </location>
</feature>
<organism evidence="12 13">
    <name type="scientific">Peptoniphilus lacrimalis</name>
    <dbReference type="NCBI Taxonomy" id="33031"/>
    <lineage>
        <taxon>Bacteria</taxon>
        <taxon>Bacillati</taxon>
        <taxon>Bacillota</taxon>
        <taxon>Tissierellia</taxon>
        <taxon>Tissierellales</taxon>
        <taxon>Peptoniphilaceae</taxon>
        <taxon>Peptoniphilus</taxon>
    </lineage>
</organism>
<evidence type="ECO:0000256" key="9">
    <source>
        <dbReference type="ARBA" id="ARBA00050687"/>
    </source>
</evidence>
<dbReference type="GO" id="GO:0006189">
    <property type="term" value="P:'de novo' IMP biosynthetic process"/>
    <property type="evidence" value="ECO:0007669"/>
    <property type="project" value="UniProtKB-UniRule"/>
</dbReference>
<evidence type="ECO:0000256" key="2">
    <source>
        <dbReference type="ARBA" id="ARBA00004954"/>
    </source>
</evidence>
<dbReference type="GO" id="GO:0003937">
    <property type="term" value="F:IMP cyclohydrolase activity"/>
    <property type="evidence" value="ECO:0007669"/>
    <property type="project" value="UniProtKB-UniRule"/>
</dbReference>
<dbReference type="Gene3D" id="3.40.140.20">
    <property type="match status" value="2"/>
</dbReference>
<comment type="domain">
    <text evidence="10">The IMP cyclohydrolase activity resides in the N-terminal region.</text>
</comment>
<comment type="catalytic activity">
    <reaction evidence="9 10">
        <text>IMP + H2O = 5-formamido-1-(5-phospho-D-ribosyl)imidazole-4-carboxamide</text>
        <dbReference type="Rhea" id="RHEA:18445"/>
        <dbReference type="ChEBI" id="CHEBI:15377"/>
        <dbReference type="ChEBI" id="CHEBI:58053"/>
        <dbReference type="ChEBI" id="CHEBI:58467"/>
        <dbReference type="EC" id="3.5.4.10"/>
    </reaction>
</comment>
<dbReference type="SUPFAM" id="SSF52335">
    <property type="entry name" value="Methylglyoxal synthase-like"/>
    <property type="match status" value="1"/>
</dbReference>
<dbReference type="Gene3D" id="3.40.50.1380">
    <property type="entry name" value="Methylglyoxal synthase-like domain"/>
    <property type="match status" value="1"/>
</dbReference>
<dbReference type="Pfam" id="PF01808">
    <property type="entry name" value="AICARFT_IMPCHas"/>
    <property type="match status" value="1"/>
</dbReference>
<dbReference type="Proteomes" id="UP000255517">
    <property type="component" value="Unassembled WGS sequence"/>
</dbReference>
<dbReference type="SMART" id="SM00798">
    <property type="entry name" value="AICARFT_IMPCHas"/>
    <property type="match status" value="1"/>
</dbReference>
<dbReference type="InterPro" id="IPR002695">
    <property type="entry name" value="PurH-like"/>
</dbReference>
<dbReference type="PANTHER" id="PTHR11692:SF0">
    <property type="entry name" value="BIFUNCTIONAL PURINE BIOSYNTHESIS PROTEIN ATIC"/>
    <property type="match status" value="1"/>
</dbReference>
<dbReference type="EMBL" id="UGSZ01000001">
    <property type="protein sequence ID" value="SUB56577.1"/>
    <property type="molecule type" value="Genomic_DNA"/>
</dbReference>
<comment type="pathway">
    <text evidence="1 10">Purine metabolism; IMP biosynthesis via de novo pathway; IMP from 5-formamido-1-(5-phospho-D-ribosyl)imidazole-4-carboxamide: step 1/1.</text>
</comment>
<dbReference type="RefSeq" id="WP_019034726.1">
    <property type="nucleotide sequence ID" value="NZ_UGSZ01000001.1"/>
</dbReference>
<dbReference type="AlphaFoldDB" id="A0A379C4N9"/>
<keyword evidence="5 10" id="KW-0658">Purine biosynthesis</keyword>
<evidence type="ECO:0000256" key="1">
    <source>
        <dbReference type="ARBA" id="ARBA00004844"/>
    </source>
</evidence>
<dbReference type="CDD" id="cd01421">
    <property type="entry name" value="IMPCH"/>
    <property type="match status" value="1"/>
</dbReference>
<reference evidence="12 13" key="1">
    <citation type="submission" date="2018-06" db="EMBL/GenBank/DDBJ databases">
        <authorList>
            <consortium name="Pathogen Informatics"/>
            <person name="Doyle S."/>
        </authorList>
    </citation>
    <scope>NUCLEOTIDE SEQUENCE [LARGE SCALE GENOMIC DNA]</scope>
    <source>
        <strain evidence="12 13">NCTC13149</strain>
    </source>
</reference>
<evidence type="ECO:0000256" key="8">
    <source>
        <dbReference type="ARBA" id="ARBA00050488"/>
    </source>
</evidence>
<dbReference type="InterPro" id="IPR016193">
    <property type="entry name" value="Cytidine_deaminase-like"/>
</dbReference>
<dbReference type="FunFam" id="3.40.50.1380:FF:000001">
    <property type="entry name" value="Bifunctional purine biosynthesis protein PurH"/>
    <property type="match status" value="1"/>
</dbReference>
<dbReference type="NCBIfam" id="TIGR00355">
    <property type="entry name" value="purH"/>
    <property type="match status" value="1"/>
</dbReference>
<dbReference type="PROSITE" id="PS51855">
    <property type="entry name" value="MGS"/>
    <property type="match status" value="1"/>
</dbReference>
<dbReference type="STRING" id="1122949.GCA_000378725_00918"/>
<comment type="catalytic activity">
    <reaction evidence="8 10">
        <text>(6R)-10-formyltetrahydrofolate + 5-amino-1-(5-phospho-beta-D-ribosyl)imidazole-4-carboxamide = 5-formamido-1-(5-phospho-D-ribosyl)imidazole-4-carboxamide + (6S)-5,6,7,8-tetrahydrofolate</text>
        <dbReference type="Rhea" id="RHEA:22192"/>
        <dbReference type="ChEBI" id="CHEBI:57453"/>
        <dbReference type="ChEBI" id="CHEBI:58467"/>
        <dbReference type="ChEBI" id="CHEBI:58475"/>
        <dbReference type="ChEBI" id="CHEBI:195366"/>
        <dbReference type="EC" id="2.1.2.3"/>
    </reaction>
</comment>
<dbReference type="InterPro" id="IPR024051">
    <property type="entry name" value="AICAR_Tfase_dup_dom_sf"/>
</dbReference>
<accession>A0A379C4N9</accession>
<evidence type="ECO:0000256" key="7">
    <source>
        <dbReference type="ARBA" id="ARBA00023268"/>
    </source>
</evidence>
<dbReference type="PIRSF" id="PIRSF000414">
    <property type="entry name" value="AICARFT_IMPCHas"/>
    <property type="match status" value="1"/>
</dbReference>
<evidence type="ECO:0000256" key="10">
    <source>
        <dbReference type="HAMAP-Rule" id="MF_00139"/>
    </source>
</evidence>
<evidence type="ECO:0000256" key="3">
    <source>
        <dbReference type="ARBA" id="ARBA00007667"/>
    </source>
</evidence>
<dbReference type="SMART" id="SM00851">
    <property type="entry name" value="MGS"/>
    <property type="match status" value="1"/>
</dbReference>